<dbReference type="EMBL" id="CP071527">
    <property type="protein sequence ID" value="USQ13150.1"/>
    <property type="molecule type" value="Genomic_DNA"/>
</dbReference>
<protein>
    <submittedName>
        <fullName evidence="2">Uncharacterized protein</fullName>
    </submittedName>
</protein>
<evidence type="ECO:0000313" key="2">
    <source>
        <dbReference type="EMBL" id="USQ13150.1"/>
    </source>
</evidence>
<reference evidence="2" key="1">
    <citation type="submission" date="2021-03" db="EMBL/GenBank/DDBJ databases">
        <title>Legionella lytica PCM 2298.</title>
        <authorList>
            <person name="Koper P."/>
        </authorList>
    </citation>
    <scope>NUCLEOTIDE SEQUENCE</scope>
    <source>
        <strain evidence="2">PCM 2298</strain>
    </source>
</reference>
<keyword evidence="1" id="KW-0812">Transmembrane</keyword>
<proteinExistence type="predicted"/>
<dbReference type="RefSeq" id="WP_252579431.1">
    <property type="nucleotide sequence ID" value="NZ_CP071527.1"/>
</dbReference>
<accession>A0ABY4Y6F8</accession>
<keyword evidence="1" id="KW-0472">Membrane</keyword>
<feature type="transmembrane region" description="Helical" evidence="1">
    <location>
        <begin position="109"/>
        <end position="131"/>
    </location>
</feature>
<evidence type="ECO:0000313" key="3">
    <source>
        <dbReference type="Proteomes" id="UP001057474"/>
    </source>
</evidence>
<keyword evidence="3" id="KW-1185">Reference proteome</keyword>
<gene>
    <name evidence="2" type="ORF">J2N86_10675</name>
</gene>
<name>A0ABY4Y6F8_9GAMM</name>
<evidence type="ECO:0000256" key="1">
    <source>
        <dbReference type="SAM" id="Phobius"/>
    </source>
</evidence>
<keyword evidence="1" id="KW-1133">Transmembrane helix</keyword>
<organism evidence="2 3">
    <name type="scientific">Legionella lytica</name>
    <dbReference type="NCBI Taxonomy" id="96232"/>
    <lineage>
        <taxon>Bacteria</taxon>
        <taxon>Pseudomonadati</taxon>
        <taxon>Pseudomonadota</taxon>
        <taxon>Gammaproteobacteria</taxon>
        <taxon>Legionellales</taxon>
        <taxon>Legionellaceae</taxon>
        <taxon>Legionella</taxon>
    </lineage>
</organism>
<sequence length="155" mass="16886">MSNDVIHPSLVTEYGIFSSTKVRFNALLSPIQSRSYKRSDFLIYAGRPVMDVIAAPSFLLDAVISAFNCVTSLIAAGQLWASSVSPKGFHSDETLSAASNRWEHTKEHFCYCVSALAAAIINPLLSIVGLFTRPVSSLVHAVVDLCADSGNYRFR</sequence>
<dbReference type="Proteomes" id="UP001057474">
    <property type="component" value="Chromosome"/>
</dbReference>